<protein>
    <submittedName>
        <fullName evidence="2">Uncharacterized protein</fullName>
    </submittedName>
</protein>
<feature type="compositionally biased region" description="Polar residues" evidence="1">
    <location>
        <begin position="72"/>
        <end position="87"/>
    </location>
</feature>
<gene>
    <name evidence="2" type="ORF">MKK02DRAFT_7075</name>
</gene>
<dbReference type="EMBL" id="JAKWFO010000004">
    <property type="protein sequence ID" value="KAI9637375.1"/>
    <property type="molecule type" value="Genomic_DNA"/>
</dbReference>
<organism evidence="2 3">
    <name type="scientific">Dioszegia hungarica</name>
    <dbReference type="NCBI Taxonomy" id="4972"/>
    <lineage>
        <taxon>Eukaryota</taxon>
        <taxon>Fungi</taxon>
        <taxon>Dikarya</taxon>
        <taxon>Basidiomycota</taxon>
        <taxon>Agaricomycotina</taxon>
        <taxon>Tremellomycetes</taxon>
        <taxon>Tremellales</taxon>
        <taxon>Bulleribasidiaceae</taxon>
        <taxon>Dioszegia</taxon>
    </lineage>
</organism>
<dbReference type="RefSeq" id="XP_052947152.1">
    <property type="nucleotide sequence ID" value="XM_053093691.1"/>
</dbReference>
<feature type="region of interest" description="Disordered" evidence="1">
    <location>
        <begin position="24"/>
        <end position="92"/>
    </location>
</feature>
<proteinExistence type="predicted"/>
<feature type="compositionally biased region" description="Basic and acidic residues" evidence="1">
    <location>
        <begin position="169"/>
        <end position="181"/>
    </location>
</feature>
<feature type="region of interest" description="Disordered" evidence="1">
    <location>
        <begin position="168"/>
        <end position="190"/>
    </location>
</feature>
<dbReference type="AlphaFoldDB" id="A0AA38HAN2"/>
<keyword evidence="3" id="KW-1185">Reference proteome</keyword>
<comment type="caution">
    <text evidence="2">The sequence shown here is derived from an EMBL/GenBank/DDBJ whole genome shotgun (WGS) entry which is preliminary data.</text>
</comment>
<dbReference type="Proteomes" id="UP001164286">
    <property type="component" value="Unassembled WGS sequence"/>
</dbReference>
<dbReference type="GeneID" id="77732896"/>
<evidence type="ECO:0000256" key="1">
    <source>
        <dbReference type="SAM" id="MobiDB-lite"/>
    </source>
</evidence>
<feature type="non-terminal residue" evidence="2">
    <location>
        <position position="329"/>
    </location>
</feature>
<name>A0AA38HAN2_9TREE</name>
<evidence type="ECO:0000313" key="3">
    <source>
        <dbReference type="Proteomes" id="UP001164286"/>
    </source>
</evidence>
<sequence>MEFLPQSTVPPPKNLYPCLATITVTPQAGGDRSRRMSQSSAGDQEDGNILKRIASGGRRKSDASQRRKSLVAGQSGQEGSAIHSTPATGGAKEKGTWYWRVQAGVSNDALILLPLTQPANPVLTSAPQPLSEAMPAHSSHTPGHAHSNESGHEEGLLDKMKSLFRKHPHEGAASDGDKVPHPDAAATEGGDRVIDQTATGEQKPTAKANAAGATNVNANAETGWPGVIDGEKLGMIAVPLHAVEKGKVAHGGGKKTEGYHITVPVTSQFAAMIAGFSDAGSGPKSGSIRLEFDHAWIGAKAESELLYYQITEAVSTARSPPSPTQHQLG</sequence>
<accession>A0AA38HAN2</accession>
<reference evidence="2" key="1">
    <citation type="journal article" date="2022" name="G3 (Bethesda)">
        <title>High quality genome of the basidiomycete yeast Dioszegia hungarica PDD-24b-2 isolated from cloud water.</title>
        <authorList>
            <person name="Jarrige D."/>
            <person name="Haridas S."/>
            <person name="Bleykasten-Grosshans C."/>
            <person name="Joly M."/>
            <person name="Nadalig T."/>
            <person name="Sancelme M."/>
            <person name="Vuilleumier S."/>
            <person name="Grigoriev I.V."/>
            <person name="Amato P."/>
            <person name="Bringel F."/>
        </authorList>
    </citation>
    <scope>NUCLEOTIDE SEQUENCE</scope>
    <source>
        <strain evidence="2">PDD-24b-2</strain>
    </source>
</reference>
<feature type="region of interest" description="Disordered" evidence="1">
    <location>
        <begin position="123"/>
        <end position="154"/>
    </location>
</feature>
<evidence type="ECO:0000313" key="2">
    <source>
        <dbReference type="EMBL" id="KAI9637375.1"/>
    </source>
</evidence>